<dbReference type="SUPFAM" id="SSF88723">
    <property type="entry name" value="PIN domain-like"/>
    <property type="match status" value="1"/>
</dbReference>
<dbReference type="EMBL" id="SRXT01000005">
    <property type="protein sequence ID" value="TGX52752.1"/>
    <property type="molecule type" value="Genomic_DNA"/>
</dbReference>
<evidence type="ECO:0000313" key="3">
    <source>
        <dbReference type="Proteomes" id="UP000306147"/>
    </source>
</evidence>
<dbReference type="PANTHER" id="PTHR36173">
    <property type="entry name" value="RIBONUCLEASE VAPC16-RELATED"/>
    <property type="match status" value="1"/>
</dbReference>
<dbReference type="RefSeq" id="WP_135964459.1">
    <property type="nucleotide sequence ID" value="NZ_SRXT01000005.1"/>
</dbReference>
<sequence length="131" mass="14526">MRILLDTHFLIWLTIDFANLKLHEVQFLGEGHEILVSSVSIIEIRFKWRSLDAKGQPKGRMSAPTALELVRANDFAVMDLTAADVATALEPSLAHTDPFDELLLLHAQQLGAKLLTRDGALRDHPAAYSLA</sequence>
<accession>A0A4V3QZ41</accession>
<evidence type="ECO:0000259" key="1">
    <source>
        <dbReference type="Pfam" id="PF01850"/>
    </source>
</evidence>
<keyword evidence="3" id="KW-1185">Reference proteome</keyword>
<dbReference type="InterPro" id="IPR052919">
    <property type="entry name" value="TA_system_RNase"/>
</dbReference>
<organism evidence="2 3">
    <name type="scientific">Sphingomonas gei</name>
    <dbReference type="NCBI Taxonomy" id="1395960"/>
    <lineage>
        <taxon>Bacteria</taxon>
        <taxon>Pseudomonadati</taxon>
        <taxon>Pseudomonadota</taxon>
        <taxon>Alphaproteobacteria</taxon>
        <taxon>Sphingomonadales</taxon>
        <taxon>Sphingomonadaceae</taxon>
        <taxon>Sphingomonas</taxon>
    </lineage>
</organism>
<feature type="domain" description="PIN" evidence="1">
    <location>
        <begin position="3"/>
        <end position="123"/>
    </location>
</feature>
<dbReference type="InterPro" id="IPR002716">
    <property type="entry name" value="PIN_dom"/>
</dbReference>
<dbReference type="PANTHER" id="PTHR36173:SF2">
    <property type="entry name" value="RIBONUCLEASE VAPC16"/>
    <property type="match status" value="1"/>
</dbReference>
<reference evidence="2 3" key="1">
    <citation type="submission" date="2019-04" db="EMBL/GenBank/DDBJ databases">
        <title>Sphingomonas psychrotolerans sp. nov., isolated from soil in the Tianshan Mountains, Xinjiang, China.</title>
        <authorList>
            <person name="Luo Y."/>
            <person name="Sheng H."/>
        </authorList>
    </citation>
    <scope>NUCLEOTIDE SEQUENCE [LARGE SCALE GENOMIC DNA]</scope>
    <source>
        <strain evidence="2 3">ZFGT-11</strain>
    </source>
</reference>
<gene>
    <name evidence="2" type="ORF">E5A73_14005</name>
</gene>
<protein>
    <submittedName>
        <fullName evidence="2">PIN domain-containing protein</fullName>
    </submittedName>
</protein>
<dbReference type="InterPro" id="IPR029060">
    <property type="entry name" value="PIN-like_dom_sf"/>
</dbReference>
<comment type="caution">
    <text evidence="2">The sequence shown here is derived from an EMBL/GenBank/DDBJ whole genome shotgun (WGS) entry which is preliminary data.</text>
</comment>
<evidence type="ECO:0000313" key="2">
    <source>
        <dbReference type="EMBL" id="TGX52752.1"/>
    </source>
</evidence>
<proteinExistence type="predicted"/>
<dbReference type="Proteomes" id="UP000306147">
    <property type="component" value="Unassembled WGS sequence"/>
</dbReference>
<dbReference type="Pfam" id="PF01850">
    <property type="entry name" value="PIN"/>
    <property type="match status" value="1"/>
</dbReference>
<dbReference type="OrthoDB" id="9798990at2"/>
<dbReference type="AlphaFoldDB" id="A0A4V3QZ41"/>
<dbReference type="Gene3D" id="3.40.50.1010">
    <property type="entry name" value="5'-nuclease"/>
    <property type="match status" value="1"/>
</dbReference>
<name>A0A4V3QZ41_9SPHN</name>